<dbReference type="PANTHER" id="PTHR32444">
    <property type="entry name" value="BULB-TYPE LECTIN DOMAIN-CONTAINING PROTEIN"/>
    <property type="match status" value="1"/>
</dbReference>
<protein>
    <recommendedName>
        <fullName evidence="5">Bulb-type lectin domain-containing protein</fullName>
    </recommendedName>
</protein>
<dbReference type="InterPro" id="IPR001480">
    <property type="entry name" value="Bulb-type_lectin_dom"/>
</dbReference>
<dbReference type="EMBL" id="PGOL01000645">
    <property type="protein sequence ID" value="PKI67014.1"/>
    <property type="molecule type" value="Genomic_DNA"/>
</dbReference>
<dbReference type="PANTHER" id="PTHR32444:SF234">
    <property type="entry name" value="RECEPTOR-LIKE SERINE_THREONINE-PROTEIN KINASE"/>
    <property type="match status" value="1"/>
</dbReference>
<gene>
    <name evidence="6" type="ORF">CRG98_012552</name>
</gene>
<dbReference type="CDD" id="cd00028">
    <property type="entry name" value="B_lectin"/>
    <property type="match status" value="1"/>
</dbReference>
<dbReference type="STRING" id="22663.A0A2I0KEU2"/>
<keyword evidence="1 4" id="KW-0732">Signal</keyword>
<dbReference type="PROSITE" id="PS50927">
    <property type="entry name" value="BULB_LECTIN"/>
    <property type="match status" value="1"/>
</dbReference>
<keyword evidence="2" id="KW-1015">Disulfide bond</keyword>
<evidence type="ECO:0000313" key="7">
    <source>
        <dbReference type="Proteomes" id="UP000233551"/>
    </source>
</evidence>
<feature type="non-terminal residue" evidence="6">
    <location>
        <position position="105"/>
    </location>
</feature>
<name>A0A2I0KEU2_PUNGR</name>
<feature type="chain" id="PRO_5014189005" description="Bulb-type lectin domain-containing protein" evidence="4">
    <location>
        <begin position="26"/>
        <end position="105"/>
    </location>
</feature>
<dbReference type="Pfam" id="PF01453">
    <property type="entry name" value="B_lectin"/>
    <property type="match status" value="1"/>
</dbReference>
<feature type="domain" description="Bulb-type lectin" evidence="5">
    <location>
        <begin position="28"/>
        <end position="105"/>
    </location>
</feature>
<sequence>METACSPYFCCILMTTALLFVSRLCAPVDTITSSSPMNGNQTLISDGGTFELGFFSPRNSGPVYLGIWFHNIPTRTVVWVANRDSPVNDSSSVALKIGNDGDLVL</sequence>
<comment type="caution">
    <text evidence="6">The sequence shown here is derived from an EMBL/GenBank/DDBJ whole genome shotgun (WGS) entry which is preliminary data.</text>
</comment>
<feature type="signal peptide" evidence="4">
    <location>
        <begin position="1"/>
        <end position="25"/>
    </location>
</feature>
<dbReference type="Proteomes" id="UP000233551">
    <property type="component" value="Unassembled WGS sequence"/>
</dbReference>
<proteinExistence type="predicted"/>
<dbReference type="SUPFAM" id="SSF51110">
    <property type="entry name" value="alpha-D-mannose-specific plant lectins"/>
    <property type="match status" value="1"/>
</dbReference>
<dbReference type="SMART" id="SM00108">
    <property type="entry name" value="B_lectin"/>
    <property type="match status" value="1"/>
</dbReference>
<organism evidence="6 7">
    <name type="scientific">Punica granatum</name>
    <name type="common">Pomegranate</name>
    <dbReference type="NCBI Taxonomy" id="22663"/>
    <lineage>
        <taxon>Eukaryota</taxon>
        <taxon>Viridiplantae</taxon>
        <taxon>Streptophyta</taxon>
        <taxon>Embryophyta</taxon>
        <taxon>Tracheophyta</taxon>
        <taxon>Spermatophyta</taxon>
        <taxon>Magnoliopsida</taxon>
        <taxon>eudicotyledons</taxon>
        <taxon>Gunneridae</taxon>
        <taxon>Pentapetalae</taxon>
        <taxon>rosids</taxon>
        <taxon>malvids</taxon>
        <taxon>Myrtales</taxon>
        <taxon>Lythraceae</taxon>
        <taxon>Punica</taxon>
    </lineage>
</organism>
<dbReference type="InterPro" id="IPR036426">
    <property type="entry name" value="Bulb-type_lectin_dom_sf"/>
</dbReference>
<evidence type="ECO:0000256" key="3">
    <source>
        <dbReference type="ARBA" id="ARBA00023180"/>
    </source>
</evidence>
<evidence type="ECO:0000256" key="4">
    <source>
        <dbReference type="SAM" id="SignalP"/>
    </source>
</evidence>
<evidence type="ECO:0000256" key="1">
    <source>
        <dbReference type="ARBA" id="ARBA00022729"/>
    </source>
</evidence>
<evidence type="ECO:0000256" key="2">
    <source>
        <dbReference type="ARBA" id="ARBA00023157"/>
    </source>
</evidence>
<evidence type="ECO:0000259" key="5">
    <source>
        <dbReference type="PROSITE" id="PS50927"/>
    </source>
</evidence>
<dbReference type="Gene3D" id="2.90.10.10">
    <property type="entry name" value="Bulb-type lectin domain"/>
    <property type="match status" value="1"/>
</dbReference>
<evidence type="ECO:0000313" key="6">
    <source>
        <dbReference type="EMBL" id="PKI67014.1"/>
    </source>
</evidence>
<keyword evidence="7" id="KW-1185">Reference proteome</keyword>
<accession>A0A2I0KEU2</accession>
<keyword evidence="3" id="KW-0325">Glycoprotein</keyword>
<dbReference type="AlphaFoldDB" id="A0A2I0KEU2"/>
<reference evidence="6 7" key="1">
    <citation type="submission" date="2017-11" db="EMBL/GenBank/DDBJ databases">
        <title>De-novo sequencing of pomegranate (Punica granatum L.) genome.</title>
        <authorList>
            <person name="Akparov Z."/>
            <person name="Amiraslanov A."/>
            <person name="Hajiyeva S."/>
            <person name="Abbasov M."/>
            <person name="Kaur K."/>
            <person name="Hamwieh A."/>
            <person name="Solovyev V."/>
            <person name="Salamov A."/>
            <person name="Braich B."/>
            <person name="Kosarev P."/>
            <person name="Mahmoud A."/>
            <person name="Hajiyev E."/>
            <person name="Babayeva S."/>
            <person name="Izzatullayeva V."/>
            <person name="Mammadov A."/>
            <person name="Mammadov A."/>
            <person name="Sharifova S."/>
            <person name="Ojaghi J."/>
            <person name="Eynullazada K."/>
            <person name="Bayramov B."/>
            <person name="Abdulazimova A."/>
            <person name="Shahmuradov I."/>
        </authorList>
    </citation>
    <scope>NUCLEOTIDE SEQUENCE [LARGE SCALE GENOMIC DNA]</scope>
    <source>
        <strain evidence="7">cv. AG2017</strain>
        <tissue evidence="6">Leaf</tissue>
    </source>
</reference>